<dbReference type="InterPro" id="IPR032509">
    <property type="entry name" value="DUF4973"/>
</dbReference>
<dbReference type="EMBL" id="WDES01000001">
    <property type="protein sequence ID" value="KAB6091754.1"/>
    <property type="molecule type" value="Genomic_DNA"/>
</dbReference>
<dbReference type="Pfam" id="PF16343">
    <property type="entry name" value="DUF4973"/>
    <property type="match status" value="1"/>
</dbReference>
<accession>A0A412JN53</accession>
<organism evidence="1 2">
    <name type="scientific">Bacteroides xylanisolvens</name>
    <dbReference type="NCBI Taxonomy" id="371601"/>
    <lineage>
        <taxon>Bacteria</taxon>
        <taxon>Pseudomonadati</taxon>
        <taxon>Bacteroidota</taxon>
        <taxon>Bacteroidia</taxon>
        <taxon>Bacteroidales</taxon>
        <taxon>Bacteroidaceae</taxon>
        <taxon>Bacteroides</taxon>
    </lineage>
</organism>
<comment type="caution">
    <text evidence="1">The sequence shown here is derived from an EMBL/GenBank/DDBJ whole genome shotgun (WGS) entry which is preliminary data.</text>
</comment>
<dbReference type="Pfam" id="PF14274">
    <property type="entry name" value="BT_3044-like_C"/>
    <property type="match status" value="1"/>
</dbReference>
<dbReference type="Gene3D" id="2.40.128.440">
    <property type="entry name" value="Uncharacterised protein PF14274, DUF4361"/>
    <property type="match status" value="1"/>
</dbReference>
<dbReference type="AlphaFoldDB" id="A0A412JN53"/>
<dbReference type="PROSITE" id="PS51257">
    <property type="entry name" value="PROKAR_LIPOPROTEIN"/>
    <property type="match status" value="1"/>
</dbReference>
<evidence type="ECO:0000313" key="2">
    <source>
        <dbReference type="Proteomes" id="UP000435059"/>
    </source>
</evidence>
<dbReference type="InterPro" id="IPR025371">
    <property type="entry name" value="BT_3044-like_C"/>
</dbReference>
<sequence>MKKKYLLWIAMVAIGCMSCNNEWEDEQFTQLVSFKATLNSDGVSPIYVRYQTDGVKRYDVPVLVSGSTVNSQDRTVHIGLDPDTLVSLNLERFGTYRTELYYKQLDPQYYTMPETVKIPAGQRQTLLPIDFTLGGMDNANPLNMVEQYVLPLTIKDDESYDYESNKHKHYRKALLNVIPFNDYSGIYDGSKSLIYLEGQKDAFTVSKHKAYVYNDNTIFFYMGLRDANYIDRKYYKLFVEFTDEYFEGKYKLKIWTDNGGADGNNFALVKEVDLVGEAREKQPLYTITEEMDATKPYLKHVYYTLYIDYTFEDYTLSPGNRLKYTVNGTLSMQRDLNTLIPDMDQQIQWD</sequence>
<reference evidence="1 2" key="1">
    <citation type="journal article" date="2019" name="Nat. Med.">
        <title>A library of human gut bacterial isolates paired with longitudinal multiomics data enables mechanistic microbiome research.</title>
        <authorList>
            <person name="Poyet M."/>
            <person name="Groussin M."/>
            <person name="Gibbons S.M."/>
            <person name="Avila-Pacheco J."/>
            <person name="Jiang X."/>
            <person name="Kearney S.M."/>
            <person name="Perrotta A.R."/>
            <person name="Berdy B."/>
            <person name="Zhao S."/>
            <person name="Lieberman T.D."/>
            <person name="Swanson P.K."/>
            <person name="Smith M."/>
            <person name="Roesemann S."/>
            <person name="Alexander J.E."/>
            <person name="Rich S.A."/>
            <person name="Livny J."/>
            <person name="Vlamakis H."/>
            <person name="Clish C."/>
            <person name="Bullock K."/>
            <person name="Deik A."/>
            <person name="Scott J."/>
            <person name="Pierce K.A."/>
            <person name="Xavier R.J."/>
            <person name="Alm E.J."/>
        </authorList>
    </citation>
    <scope>NUCLEOTIDE SEQUENCE [LARGE SCALE GENOMIC DNA]</scope>
    <source>
        <strain evidence="1 2">BIOML-A74</strain>
    </source>
</reference>
<evidence type="ECO:0000313" key="1">
    <source>
        <dbReference type="EMBL" id="KAB6091754.1"/>
    </source>
</evidence>
<proteinExistence type="predicted"/>
<keyword evidence="2" id="KW-1185">Reference proteome</keyword>
<name>A0A412JN53_9BACE</name>
<dbReference type="RefSeq" id="WP_134985597.1">
    <property type="nucleotide sequence ID" value="NZ_CP072212.1"/>
</dbReference>
<dbReference type="Gene3D" id="2.60.40.1740">
    <property type="entry name" value="hypothetical protein (bacova_03559)"/>
    <property type="match status" value="1"/>
</dbReference>
<dbReference type="Proteomes" id="UP000435059">
    <property type="component" value="Unassembled WGS sequence"/>
</dbReference>
<gene>
    <name evidence="1" type="ORF">GA574_00455</name>
</gene>
<protein>
    <submittedName>
        <fullName evidence="1">DUF4973 domain-containing protein</fullName>
    </submittedName>
</protein>